<keyword evidence="2 6" id="KW-0808">Transferase</keyword>
<sequence length="404" mass="44195">MMKILVLNSGSSSLKYQLFEFPNESPLCTGLVERIGLDGSIITHKVARDGGEAKFTIKRKIQNHEEALVTVTEILLEKDKGVLSDMSEVIAIGHRVVHGGEQFASTTLISDEVKDKIEELFALAPLHNPPNLLGIQVAERIFPQAKQVAVFDTAFHQTMPPRAYRFAVPKEMYEKMGIRAYGFHGSSHQYVSKMAMKFLQNPGAKLISIHLGNGSSVTAIEAGKSVDHSMGLGPMGGLVMGTRCGDIDPSIIFHLINERGISAHELNDILNKKSGLLGLCGYSDMRDVKDAIAAGDKDAALAYELYAYRIQKYIGMYAAAMNGLDAIIFTAGIGENDTDMREKVCANMEYLGIRLDQSLNAARSSGIREINRSDSKVKVIVVPTNEELEIGQQTYHLVQAISHG</sequence>
<dbReference type="GO" id="GO:0016301">
    <property type="term" value="F:kinase activity"/>
    <property type="evidence" value="ECO:0007669"/>
    <property type="project" value="UniProtKB-KW"/>
</dbReference>
<dbReference type="Gene3D" id="3.30.420.40">
    <property type="match status" value="2"/>
</dbReference>
<comment type="similarity">
    <text evidence="1 6 7">Belongs to the acetokinase family.</text>
</comment>
<comment type="subcellular location">
    <subcellularLocation>
        <location evidence="6">Cytoplasm</location>
    </subcellularLocation>
</comment>
<dbReference type="Pfam" id="PF00871">
    <property type="entry name" value="Acetate_kinase"/>
    <property type="match status" value="1"/>
</dbReference>
<dbReference type="EMBL" id="JAKEVZ010000013">
    <property type="protein sequence ID" value="MCF1752567.1"/>
    <property type="molecule type" value="Genomic_DNA"/>
</dbReference>
<feature type="site" description="Transition state stabilizer" evidence="6">
    <location>
        <position position="184"/>
    </location>
</feature>
<gene>
    <name evidence="6" type="primary">ackA</name>
    <name evidence="8" type="ORF">L0U89_16020</name>
</gene>
<dbReference type="PANTHER" id="PTHR21060:SF15">
    <property type="entry name" value="ACETATE KINASE-RELATED"/>
    <property type="match status" value="1"/>
</dbReference>
<comment type="caution">
    <text evidence="8">The sequence shown here is derived from an EMBL/GenBank/DDBJ whole genome shotgun (WGS) entry which is preliminary data.</text>
</comment>
<evidence type="ECO:0000256" key="7">
    <source>
        <dbReference type="RuleBase" id="RU003835"/>
    </source>
</evidence>
<feature type="site" description="Transition state stabilizer" evidence="6">
    <location>
        <position position="243"/>
    </location>
</feature>
<keyword evidence="3 6" id="KW-0547">Nucleotide-binding</keyword>
<name>A0ABS9BWX1_9BACT</name>
<keyword evidence="5 6" id="KW-0067">ATP-binding</keyword>
<keyword evidence="6" id="KW-0460">Magnesium</keyword>
<dbReference type="PANTHER" id="PTHR21060">
    <property type="entry name" value="ACETATE KINASE"/>
    <property type="match status" value="1"/>
</dbReference>
<keyword evidence="4 6" id="KW-0418">Kinase</keyword>
<accession>A0ABS9BWX1</accession>
<comment type="catalytic activity">
    <reaction evidence="6">
        <text>acetate + ATP = acetyl phosphate + ADP</text>
        <dbReference type="Rhea" id="RHEA:11352"/>
        <dbReference type="ChEBI" id="CHEBI:22191"/>
        <dbReference type="ChEBI" id="CHEBI:30089"/>
        <dbReference type="ChEBI" id="CHEBI:30616"/>
        <dbReference type="ChEBI" id="CHEBI:456216"/>
        <dbReference type="EC" id="2.7.2.1"/>
    </reaction>
</comment>
<organism evidence="8 9">
    <name type="scientific">Mariniradius sediminis</name>
    <dbReference type="NCBI Taxonomy" id="2909237"/>
    <lineage>
        <taxon>Bacteria</taxon>
        <taxon>Pseudomonadati</taxon>
        <taxon>Bacteroidota</taxon>
        <taxon>Cytophagia</taxon>
        <taxon>Cytophagales</taxon>
        <taxon>Cyclobacteriaceae</taxon>
        <taxon>Mariniradius</taxon>
    </lineage>
</organism>
<evidence type="ECO:0000256" key="1">
    <source>
        <dbReference type="ARBA" id="ARBA00008748"/>
    </source>
</evidence>
<evidence type="ECO:0000256" key="6">
    <source>
        <dbReference type="HAMAP-Rule" id="MF_00020"/>
    </source>
</evidence>
<proteinExistence type="inferred from homology"/>
<dbReference type="EC" id="2.7.2.1" evidence="6"/>
<dbReference type="PRINTS" id="PR00471">
    <property type="entry name" value="ACETATEKNASE"/>
</dbReference>
<feature type="binding site" evidence="6">
    <location>
        <position position="15"/>
    </location>
    <ligand>
        <name>ATP</name>
        <dbReference type="ChEBI" id="CHEBI:30616"/>
    </ligand>
</feature>
<dbReference type="InterPro" id="IPR004372">
    <property type="entry name" value="Ac/propionate_kinase"/>
</dbReference>
<evidence type="ECO:0000256" key="5">
    <source>
        <dbReference type="ARBA" id="ARBA00022840"/>
    </source>
</evidence>
<comment type="function">
    <text evidence="6">Catalyzes the formation of acetyl phosphate from acetate and ATP. Can also catalyze the reverse reaction.</text>
</comment>
<feature type="binding site" evidence="6">
    <location>
        <position position="95"/>
    </location>
    <ligand>
        <name>substrate</name>
    </ligand>
</feature>
<feature type="binding site" evidence="6">
    <location>
        <begin position="284"/>
        <end position="286"/>
    </location>
    <ligand>
        <name>ATP</name>
        <dbReference type="ChEBI" id="CHEBI:30616"/>
    </ligand>
</feature>
<comment type="cofactor">
    <cofactor evidence="6">
        <name>Mg(2+)</name>
        <dbReference type="ChEBI" id="CHEBI:18420"/>
    </cofactor>
    <cofactor evidence="6">
        <name>Mn(2+)</name>
        <dbReference type="ChEBI" id="CHEBI:29035"/>
    </cofactor>
    <text evidence="6">Mg(2+). Can also accept Mn(2+).</text>
</comment>
<dbReference type="NCBIfam" id="TIGR00016">
    <property type="entry name" value="ackA"/>
    <property type="match status" value="1"/>
</dbReference>
<dbReference type="InterPro" id="IPR043129">
    <property type="entry name" value="ATPase_NBD"/>
</dbReference>
<keyword evidence="9" id="KW-1185">Reference proteome</keyword>
<evidence type="ECO:0000256" key="2">
    <source>
        <dbReference type="ARBA" id="ARBA00022679"/>
    </source>
</evidence>
<reference evidence="8 9" key="1">
    <citation type="submission" date="2022-01" db="EMBL/GenBank/DDBJ databases">
        <title>Mariniradius saccharolyticus sp. nov., isolated from sediment of a river.</title>
        <authorList>
            <person name="Liu H."/>
        </authorList>
    </citation>
    <scope>NUCLEOTIDE SEQUENCE [LARGE SCALE GENOMIC DNA]</scope>
    <source>
        <strain evidence="8 9">RY-2</strain>
    </source>
</reference>
<evidence type="ECO:0000313" key="8">
    <source>
        <dbReference type="EMBL" id="MCF1752567.1"/>
    </source>
</evidence>
<dbReference type="InterPro" id="IPR000890">
    <property type="entry name" value="Aliphatic_acid_kin_short-chain"/>
</dbReference>
<dbReference type="PIRSF" id="PIRSF000722">
    <property type="entry name" value="Acetate_prop_kin"/>
    <property type="match status" value="1"/>
</dbReference>
<protein>
    <recommendedName>
        <fullName evidence="6">Acetate kinase</fullName>
        <ecNumber evidence="6">2.7.2.1</ecNumber>
    </recommendedName>
    <alternativeName>
        <fullName evidence="6">Acetokinase</fullName>
    </alternativeName>
</protein>
<dbReference type="Proteomes" id="UP001201449">
    <property type="component" value="Unassembled WGS sequence"/>
</dbReference>
<feature type="binding site" evidence="6">
    <location>
        <position position="386"/>
    </location>
    <ligand>
        <name>Mg(2+)</name>
        <dbReference type="ChEBI" id="CHEBI:18420"/>
    </ligand>
</feature>
<keyword evidence="6" id="KW-0479">Metal-binding</keyword>
<evidence type="ECO:0000256" key="3">
    <source>
        <dbReference type="ARBA" id="ARBA00022741"/>
    </source>
</evidence>
<dbReference type="InterPro" id="IPR023865">
    <property type="entry name" value="Aliphatic_acid_kinase_CS"/>
</dbReference>
<dbReference type="PROSITE" id="PS01076">
    <property type="entry name" value="ACETATE_KINASE_2"/>
    <property type="match status" value="1"/>
</dbReference>
<dbReference type="PROSITE" id="PS01075">
    <property type="entry name" value="ACETATE_KINASE_1"/>
    <property type="match status" value="1"/>
</dbReference>
<feature type="binding site" evidence="6">
    <location>
        <begin position="210"/>
        <end position="214"/>
    </location>
    <ligand>
        <name>ATP</name>
        <dbReference type="ChEBI" id="CHEBI:30616"/>
    </ligand>
</feature>
<comment type="pathway">
    <text evidence="6">Metabolic intermediate biosynthesis; acetyl-CoA biosynthesis; acetyl-CoA from acetate: step 1/2.</text>
</comment>
<evidence type="ECO:0000256" key="4">
    <source>
        <dbReference type="ARBA" id="ARBA00022777"/>
    </source>
</evidence>
<feature type="active site" description="Proton donor/acceptor" evidence="6">
    <location>
        <position position="152"/>
    </location>
</feature>
<feature type="binding site" evidence="6">
    <location>
        <begin position="332"/>
        <end position="336"/>
    </location>
    <ligand>
        <name>ATP</name>
        <dbReference type="ChEBI" id="CHEBI:30616"/>
    </ligand>
</feature>
<evidence type="ECO:0000313" key="9">
    <source>
        <dbReference type="Proteomes" id="UP001201449"/>
    </source>
</evidence>
<feature type="binding site" evidence="6">
    <location>
        <position position="8"/>
    </location>
    <ligand>
        <name>Mg(2+)</name>
        <dbReference type="ChEBI" id="CHEBI:18420"/>
    </ligand>
</feature>
<dbReference type="HAMAP" id="MF_00020">
    <property type="entry name" value="Acetate_kinase"/>
    <property type="match status" value="1"/>
</dbReference>
<dbReference type="CDD" id="cd24010">
    <property type="entry name" value="ASKHA_NBD_AcK_PK"/>
    <property type="match status" value="1"/>
</dbReference>
<keyword evidence="6" id="KW-0963">Cytoplasm</keyword>
<comment type="subunit">
    <text evidence="6">Homodimer.</text>
</comment>
<dbReference type="SUPFAM" id="SSF53067">
    <property type="entry name" value="Actin-like ATPase domain"/>
    <property type="match status" value="2"/>
</dbReference>